<dbReference type="Pfam" id="PF11204">
    <property type="entry name" value="DUF2985"/>
    <property type="match status" value="1"/>
</dbReference>
<evidence type="ECO:0000256" key="2">
    <source>
        <dbReference type="SAM" id="Phobius"/>
    </source>
</evidence>
<reference evidence="3 4" key="1">
    <citation type="journal article" date="2023" name="Hortic Res">
        <title>The complete reference genome for grapevine (Vitis vinifera L.) genetics and breeding.</title>
        <authorList>
            <person name="Shi X."/>
            <person name="Cao S."/>
            <person name="Wang X."/>
            <person name="Huang S."/>
            <person name="Wang Y."/>
            <person name="Liu Z."/>
            <person name="Liu W."/>
            <person name="Leng X."/>
            <person name="Peng Y."/>
            <person name="Wang N."/>
            <person name="Wang Y."/>
            <person name="Ma Z."/>
            <person name="Xu X."/>
            <person name="Zhang F."/>
            <person name="Xue H."/>
            <person name="Zhong H."/>
            <person name="Wang Y."/>
            <person name="Zhang K."/>
            <person name="Velt A."/>
            <person name="Avia K."/>
            <person name="Holtgrawe D."/>
            <person name="Grimplet J."/>
            <person name="Matus J.T."/>
            <person name="Ware D."/>
            <person name="Wu X."/>
            <person name="Wang H."/>
            <person name="Liu C."/>
            <person name="Fang Y."/>
            <person name="Rustenholz C."/>
            <person name="Cheng Z."/>
            <person name="Xiao H."/>
            <person name="Zhou Y."/>
        </authorList>
    </citation>
    <scope>NUCLEOTIDE SEQUENCE [LARGE SCALE GENOMIC DNA]</scope>
    <source>
        <strain evidence="4">cv. Pinot noir / PN40024</strain>
        <tissue evidence="3">Leaf</tissue>
    </source>
</reference>
<feature type="region of interest" description="Disordered" evidence="1">
    <location>
        <begin position="1"/>
        <end position="22"/>
    </location>
</feature>
<evidence type="ECO:0000256" key="1">
    <source>
        <dbReference type="SAM" id="MobiDB-lite"/>
    </source>
</evidence>
<name>A0ABY9CDJ0_VITVI</name>
<keyword evidence="2" id="KW-0812">Transmembrane</keyword>
<dbReference type="PANTHER" id="PTHR31045">
    <property type="entry name" value="PLAC8 FAMILY PROTEIN-RELATED"/>
    <property type="match status" value="1"/>
</dbReference>
<evidence type="ECO:0000313" key="4">
    <source>
        <dbReference type="Proteomes" id="UP001227230"/>
    </source>
</evidence>
<protein>
    <recommendedName>
        <fullName evidence="5">PLAC8 motif-containing protein</fullName>
    </recommendedName>
</protein>
<feature type="transmembrane region" description="Helical" evidence="2">
    <location>
        <begin position="140"/>
        <end position="161"/>
    </location>
</feature>
<dbReference type="Proteomes" id="UP001227230">
    <property type="component" value="Chromosome 8"/>
</dbReference>
<feature type="transmembrane region" description="Helical" evidence="2">
    <location>
        <begin position="173"/>
        <end position="194"/>
    </location>
</feature>
<organism evidence="3 4">
    <name type="scientific">Vitis vinifera</name>
    <name type="common">Grape</name>
    <dbReference type="NCBI Taxonomy" id="29760"/>
    <lineage>
        <taxon>Eukaryota</taxon>
        <taxon>Viridiplantae</taxon>
        <taxon>Streptophyta</taxon>
        <taxon>Embryophyta</taxon>
        <taxon>Tracheophyta</taxon>
        <taxon>Spermatophyta</taxon>
        <taxon>Magnoliopsida</taxon>
        <taxon>eudicotyledons</taxon>
        <taxon>Gunneridae</taxon>
        <taxon>Pentapetalae</taxon>
        <taxon>rosids</taxon>
        <taxon>Vitales</taxon>
        <taxon>Vitaceae</taxon>
        <taxon>Viteae</taxon>
        <taxon>Vitis</taxon>
    </lineage>
</organism>
<feature type="transmembrane region" description="Helical" evidence="2">
    <location>
        <begin position="324"/>
        <end position="342"/>
    </location>
</feature>
<feature type="compositionally biased region" description="Basic and acidic residues" evidence="1">
    <location>
        <begin position="1"/>
        <end position="10"/>
    </location>
</feature>
<evidence type="ECO:0000313" key="3">
    <source>
        <dbReference type="EMBL" id="WJZ92905.1"/>
    </source>
</evidence>
<gene>
    <name evidence="3" type="ORF">VitviT2T_011876</name>
</gene>
<dbReference type="EMBL" id="CP126655">
    <property type="protein sequence ID" value="WJZ92905.1"/>
    <property type="molecule type" value="Genomic_DNA"/>
</dbReference>
<feature type="transmembrane region" description="Helical" evidence="2">
    <location>
        <begin position="268"/>
        <end position="284"/>
    </location>
</feature>
<proteinExistence type="predicted"/>
<dbReference type="NCBIfam" id="TIGR01571">
    <property type="entry name" value="A_thal_Cys_rich"/>
    <property type="match status" value="1"/>
</dbReference>
<dbReference type="PANTHER" id="PTHR31045:SF21">
    <property type="entry name" value="PLAC8 FAMILY PROTEIN"/>
    <property type="match status" value="1"/>
</dbReference>
<dbReference type="Pfam" id="PF04749">
    <property type="entry name" value="PLAC8"/>
    <property type="match status" value="1"/>
</dbReference>
<accession>A0ABY9CDJ0</accession>
<evidence type="ECO:0008006" key="5">
    <source>
        <dbReference type="Google" id="ProtNLM"/>
    </source>
</evidence>
<feature type="transmembrane region" description="Helical" evidence="2">
    <location>
        <begin position="291"/>
        <end position="312"/>
    </location>
</feature>
<keyword evidence="4" id="KW-1185">Reference proteome</keyword>
<keyword evidence="2" id="KW-0472">Membrane</keyword>
<dbReference type="InterPro" id="IPR021369">
    <property type="entry name" value="DUF2985"/>
</dbReference>
<dbReference type="InterPro" id="IPR006461">
    <property type="entry name" value="PLAC_motif_containing"/>
</dbReference>
<sequence>MASTSNREEELWLGSSSSSSGYNAKGRLAPSLVNFQEVAEERHEISCSVAYSHNEGLPEHSNVILCAKGMLNRVLPEKDQRDAWAEVNNQILNALFTLMSLYQHPKRLHYLVILCRWKPKDISRLRKEYCKNGTQKPHEWGHMMVVVLLLNVNCISQYALCGLNLGFNRHNRPAAGVGICIVFAVSTGAIAGLYSNFSPLGKEYESEFDEEVQNQTFTTDPTGQQSRLNARSFEKRFSFVSRNDQRVIEISPQWRGGIFNLWDDVNQAYLSLFCCFCVFGWNMERLGFGNMYVHIATFLLFCVAPFWIFNLAAINVDDEGVRQILGLVGIVLCVFGLLYGGFRRIQMRKRFNLPGNNLCCWKPALTDCAQRLCCACCSLAQEVRTADYYDIAENKFYTKQDDNSQPAMPSFPHEDRAIRFSPSSPFLNTPNPSNPWTEHFPTASRLPNYYYYGPDGERPQVENFSIVAKDGMNPPLPVMIQERR</sequence>
<keyword evidence="2" id="KW-1133">Transmembrane helix</keyword>